<dbReference type="FunFam" id="1.20.1640.10:FF:000001">
    <property type="entry name" value="Efflux pump membrane transporter"/>
    <property type="match status" value="1"/>
</dbReference>
<comment type="subcellular location">
    <subcellularLocation>
        <location evidence="1">Cell inner membrane</location>
        <topology evidence="1">Multi-pass membrane protein</topology>
    </subcellularLocation>
</comment>
<keyword evidence="7 10" id="KW-1133">Transmembrane helix</keyword>
<dbReference type="AlphaFoldDB" id="A0A7K1KR28"/>
<organism evidence="11 12">
    <name type="scientific">Pseudodesulfovibrio alkaliphilus</name>
    <dbReference type="NCBI Taxonomy" id="2661613"/>
    <lineage>
        <taxon>Bacteria</taxon>
        <taxon>Pseudomonadati</taxon>
        <taxon>Thermodesulfobacteriota</taxon>
        <taxon>Desulfovibrionia</taxon>
        <taxon>Desulfovibrionales</taxon>
        <taxon>Desulfovibrionaceae</taxon>
    </lineage>
</organism>
<keyword evidence="8 10" id="KW-0472">Membrane</keyword>
<dbReference type="RefSeq" id="WP_155935376.1">
    <property type="nucleotide sequence ID" value="NZ_WODC01000009.1"/>
</dbReference>
<keyword evidence="5" id="KW-0997">Cell inner membrane</keyword>
<gene>
    <name evidence="11" type="ORF">GKC30_12945</name>
</gene>
<dbReference type="Gene3D" id="3.30.70.1440">
    <property type="entry name" value="Multidrug efflux transporter AcrB pore domain"/>
    <property type="match status" value="1"/>
</dbReference>
<dbReference type="GO" id="GO:0015562">
    <property type="term" value="F:efflux transmembrane transporter activity"/>
    <property type="evidence" value="ECO:0007669"/>
    <property type="project" value="InterPro"/>
</dbReference>
<feature type="transmembrane region" description="Helical" evidence="10">
    <location>
        <begin position="999"/>
        <end position="1025"/>
    </location>
</feature>
<dbReference type="Gene3D" id="3.30.2090.10">
    <property type="entry name" value="Multidrug efflux transporter AcrB TolC docking domain, DN and DC subdomains"/>
    <property type="match status" value="2"/>
</dbReference>
<keyword evidence="3" id="KW-0813">Transport</keyword>
<feature type="transmembrane region" description="Helical" evidence="10">
    <location>
        <begin position="397"/>
        <end position="418"/>
    </location>
</feature>
<dbReference type="NCBIfam" id="TIGR00915">
    <property type="entry name" value="2A0602"/>
    <property type="match status" value="1"/>
</dbReference>
<feature type="transmembrane region" description="Helical" evidence="10">
    <location>
        <begin position="922"/>
        <end position="947"/>
    </location>
</feature>
<dbReference type="Pfam" id="PF00873">
    <property type="entry name" value="ACR_tran"/>
    <property type="match status" value="1"/>
</dbReference>
<dbReference type="FunFam" id="3.30.70.1430:FF:000001">
    <property type="entry name" value="Efflux pump membrane transporter"/>
    <property type="match status" value="1"/>
</dbReference>
<keyword evidence="4" id="KW-1003">Cell membrane</keyword>
<dbReference type="InterPro" id="IPR027463">
    <property type="entry name" value="AcrB_DN_DC_subdom"/>
</dbReference>
<dbReference type="GO" id="GO:0005886">
    <property type="term" value="C:plasma membrane"/>
    <property type="evidence" value="ECO:0007669"/>
    <property type="project" value="UniProtKB-SubCell"/>
</dbReference>
<evidence type="ECO:0000256" key="10">
    <source>
        <dbReference type="SAM" id="Phobius"/>
    </source>
</evidence>
<evidence type="ECO:0000256" key="7">
    <source>
        <dbReference type="ARBA" id="ARBA00022989"/>
    </source>
</evidence>
<comment type="similarity">
    <text evidence="2">Belongs to the resistance-nodulation-cell division (RND) (TC 2.A.6) family.</text>
</comment>
<keyword evidence="12" id="KW-1185">Reference proteome</keyword>
<feature type="region of interest" description="Disordered" evidence="9">
    <location>
        <begin position="1041"/>
        <end position="1066"/>
    </location>
</feature>
<dbReference type="GO" id="GO:0042910">
    <property type="term" value="F:xenobiotic transmembrane transporter activity"/>
    <property type="evidence" value="ECO:0007669"/>
    <property type="project" value="TreeGrafter"/>
</dbReference>
<dbReference type="InterPro" id="IPR001036">
    <property type="entry name" value="Acrflvin-R"/>
</dbReference>
<dbReference type="EMBL" id="WODC01000009">
    <property type="protein sequence ID" value="MUM78544.1"/>
    <property type="molecule type" value="Genomic_DNA"/>
</dbReference>
<dbReference type="PANTHER" id="PTHR32063:SF13">
    <property type="entry name" value="MULTIDRUG EFFLUX PUMP SUBUNIT ACRB-RELATED"/>
    <property type="match status" value="1"/>
</dbReference>
<feature type="transmembrane region" description="Helical" evidence="10">
    <location>
        <begin position="341"/>
        <end position="360"/>
    </location>
</feature>
<dbReference type="Proteomes" id="UP000461162">
    <property type="component" value="Unassembled WGS sequence"/>
</dbReference>
<evidence type="ECO:0000256" key="5">
    <source>
        <dbReference type="ARBA" id="ARBA00022519"/>
    </source>
</evidence>
<accession>A0A7K1KR28</accession>
<dbReference type="InterPro" id="IPR004764">
    <property type="entry name" value="MdtF-like"/>
</dbReference>
<evidence type="ECO:0000256" key="2">
    <source>
        <dbReference type="ARBA" id="ARBA00010942"/>
    </source>
</evidence>
<dbReference type="SUPFAM" id="SSF82866">
    <property type="entry name" value="Multidrug efflux transporter AcrB transmembrane domain"/>
    <property type="match status" value="2"/>
</dbReference>
<protein>
    <submittedName>
        <fullName evidence="11">Multidrug efflux RND transporter permease subunit</fullName>
    </submittedName>
</protein>
<dbReference type="GO" id="GO:0009636">
    <property type="term" value="P:response to toxic substance"/>
    <property type="evidence" value="ECO:0007669"/>
    <property type="project" value="UniProtKB-ARBA"/>
</dbReference>
<evidence type="ECO:0000256" key="1">
    <source>
        <dbReference type="ARBA" id="ARBA00004429"/>
    </source>
</evidence>
<comment type="caution">
    <text evidence="11">The sequence shown here is derived from an EMBL/GenBank/DDBJ whole genome shotgun (WGS) entry which is preliminary data.</text>
</comment>
<sequence length="1066" mass="114265">MFSRFFIDRPVFAFVVSILIMLGGTVAIFVLPVDQYPQITPPTIQIDASYPGADAKTAAESVAAPIEQQLSGIKNLLYFSSLCSNNGAVKVVCTFEIGTDQDLAAVEVQNRLSIAEPRLPTEVTRQGVTVTKSSTSMLTVLSLESDGRYDDVYLSNYATINLLDMLKRVPGVGDVAVFGTKDYSMRIWVNPDQLAARGLTVTEVAAAIREQNAVFPAGTIGQRPTAGEVELTVPVLTRGRLHEVADYENIILVANSDGSTLRLKDVARVELGAQSYDLFGRVNGKPTTLMPVYLQVGANALDTMEGVTAAMEAAARSFPEGVSYRMPHDTTLFIRDSMAEVVHTLFEAVLLVLVVVYIFLQSWRATLIPLLAVPVAIIGTFGGMLALGFSINTLTMFGLVLAIGIVVDDAIIVVENVERIMHQEGLGPREATIKAMEQVTGPVIAIVLVLAAVFVPVAFLGGLTGQLYRQFAVTIAVSVGISGLVALTLSPALCRLILRPGHGNKARFFQRFDDFFDRMTTGYAEGVRRAIRRIPVSLAIFGLLCLIALGLQRHVPSGFLPDEDQGYVLVSVMLPDGSSLDRTDVTLRQVEDHLLNDPAVQNTVLLGGLDFLSGGITSTSGSTMFVKLKPFEERKGPGMSSQEVALRTMMRFGADPVARVLAFNPPAIQGLGTQAGFQLELQSRGGGSVEDLVATAQKFVADANANPDLTGVRGTLRVTQPQLYVELNRDKTKMMGVPVSSVFDAMQAYLSSLYINDFNKYGRIWRVQLQAESEFRDSPSDIGRIFVRNAGGGMVPLSGVTEVSFRAGPNAVSHFNGFPSVQITGVPAPGVSSGQAMDEIVKLGEETLPVGYGFEWSGASYQEVKTGSQAPKVLAFGILVVFLVLAAQYEMWSLPIAVLGVLPIAILGALMAVWSRGLVQDIYFQVGLLTLVGLSAKNAILIVEFCVASYRSGMGLVESAVEAARLRFRPIVMTSLAFILGVVPLAISSGAGSAARHSIGTGVIGGMVAASAIAIFFVPLFFVIIQRCSDFMRKKSPLIVPSPDGYDDEDVNGETPEPTPGRHTAG</sequence>
<dbReference type="PRINTS" id="PR00702">
    <property type="entry name" value="ACRIFLAVINRP"/>
</dbReference>
<dbReference type="NCBIfam" id="NF000282">
    <property type="entry name" value="RND_permease_1"/>
    <property type="match status" value="1"/>
</dbReference>
<evidence type="ECO:0000256" key="3">
    <source>
        <dbReference type="ARBA" id="ARBA00022448"/>
    </source>
</evidence>
<dbReference type="SUPFAM" id="SSF82714">
    <property type="entry name" value="Multidrug efflux transporter AcrB TolC docking domain, DN and DC subdomains"/>
    <property type="match status" value="2"/>
</dbReference>
<evidence type="ECO:0000313" key="12">
    <source>
        <dbReference type="Proteomes" id="UP000461162"/>
    </source>
</evidence>
<keyword evidence="6 10" id="KW-0812">Transmembrane</keyword>
<name>A0A7K1KR28_9BACT</name>
<feature type="transmembrane region" description="Helical" evidence="10">
    <location>
        <begin position="534"/>
        <end position="551"/>
    </location>
</feature>
<feature type="transmembrane region" description="Helical" evidence="10">
    <location>
        <begin position="439"/>
        <end position="459"/>
    </location>
</feature>
<dbReference type="SUPFAM" id="SSF82693">
    <property type="entry name" value="Multidrug efflux transporter AcrB pore domain, PN1, PN2, PC1 and PC2 subdomains"/>
    <property type="match status" value="3"/>
</dbReference>
<evidence type="ECO:0000256" key="4">
    <source>
        <dbReference type="ARBA" id="ARBA00022475"/>
    </source>
</evidence>
<evidence type="ECO:0000256" key="9">
    <source>
        <dbReference type="SAM" id="MobiDB-lite"/>
    </source>
</evidence>
<feature type="transmembrane region" description="Helical" evidence="10">
    <location>
        <begin position="873"/>
        <end position="889"/>
    </location>
</feature>
<dbReference type="Gene3D" id="1.20.1640.10">
    <property type="entry name" value="Multidrug efflux transporter AcrB transmembrane domain"/>
    <property type="match status" value="2"/>
</dbReference>
<feature type="transmembrane region" description="Helical" evidence="10">
    <location>
        <begin position="896"/>
        <end position="916"/>
    </location>
</feature>
<dbReference type="Gene3D" id="3.30.70.1320">
    <property type="entry name" value="Multidrug efflux transporter AcrB pore domain like"/>
    <property type="match status" value="1"/>
</dbReference>
<dbReference type="Gene3D" id="3.30.70.1430">
    <property type="entry name" value="Multidrug efflux transporter AcrB pore domain"/>
    <property type="match status" value="2"/>
</dbReference>
<feature type="transmembrane region" description="Helical" evidence="10">
    <location>
        <begin position="367"/>
        <end position="391"/>
    </location>
</feature>
<dbReference type="PANTHER" id="PTHR32063">
    <property type="match status" value="1"/>
</dbReference>
<evidence type="ECO:0000313" key="11">
    <source>
        <dbReference type="EMBL" id="MUM78544.1"/>
    </source>
</evidence>
<feature type="transmembrane region" description="Helical" evidence="10">
    <location>
        <begin position="12"/>
        <end position="33"/>
    </location>
</feature>
<evidence type="ECO:0000256" key="8">
    <source>
        <dbReference type="ARBA" id="ARBA00023136"/>
    </source>
</evidence>
<reference evidence="11 12" key="1">
    <citation type="submission" date="2019-11" db="EMBL/GenBank/DDBJ databases">
        <title>Pseudodesulfovibrio alkaliphilus, sp. nov., an alkaliphilic sulfate-reducing bacteria from mud volcano of Taman peninsula, Russia.</title>
        <authorList>
            <person name="Frolova A."/>
            <person name="Merkel A.Y."/>
            <person name="Slobodkin A.I."/>
        </authorList>
    </citation>
    <scope>NUCLEOTIDE SEQUENCE [LARGE SCALE GENOMIC DNA]</scope>
    <source>
        <strain evidence="11 12">F-1</strain>
    </source>
</reference>
<proteinExistence type="inferred from homology"/>
<feature type="transmembrane region" description="Helical" evidence="10">
    <location>
        <begin position="968"/>
        <end position="987"/>
    </location>
</feature>
<feature type="transmembrane region" description="Helical" evidence="10">
    <location>
        <begin position="471"/>
        <end position="498"/>
    </location>
</feature>
<evidence type="ECO:0000256" key="6">
    <source>
        <dbReference type="ARBA" id="ARBA00022692"/>
    </source>
</evidence>